<evidence type="ECO:0000259" key="1">
    <source>
        <dbReference type="Pfam" id="PF14238"/>
    </source>
</evidence>
<dbReference type="Proteomes" id="UP000182569">
    <property type="component" value="Chromosome"/>
</dbReference>
<dbReference type="STRING" id="1552.A7L45_05360"/>
<reference evidence="3" key="1">
    <citation type="journal article" date="2016" name="Front. Microbiol.">
        <title>Complete Genome Sequence of Clostridium estertheticum DSM 8809, a Microbe Identified in Spoiled Vacuum Packed Beef.</title>
        <authorList>
            <person name="Yu Z."/>
            <person name="Gunn L."/>
            <person name="Brennan E."/>
            <person name="Reid R."/>
            <person name="Wall P.G."/>
            <person name="Gaora O.P."/>
            <person name="Hurley D."/>
            <person name="Bolton D."/>
            <person name="Fanning S."/>
        </authorList>
    </citation>
    <scope>NUCLEOTIDE SEQUENCE [LARGE SCALE GENOMIC DNA]</scope>
    <source>
        <strain evidence="3">DSM 8809</strain>
    </source>
</reference>
<evidence type="ECO:0000313" key="3">
    <source>
        <dbReference type="Proteomes" id="UP000182569"/>
    </source>
</evidence>
<keyword evidence="3" id="KW-1185">Reference proteome</keyword>
<name>A0A1J0GDZ0_9CLOT</name>
<organism evidence="2 3">
    <name type="scientific">Clostridium estertheticum subsp. estertheticum</name>
    <dbReference type="NCBI Taxonomy" id="1552"/>
    <lineage>
        <taxon>Bacteria</taxon>
        <taxon>Bacillati</taxon>
        <taxon>Bacillota</taxon>
        <taxon>Clostridia</taxon>
        <taxon>Eubacteriales</taxon>
        <taxon>Clostridiaceae</taxon>
        <taxon>Clostridium</taxon>
    </lineage>
</organism>
<dbReference type="Pfam" id="PF14238">
    <property type="entry name" value="DUF4340"/>
    <property type="match status" value="2"/>
</dbReference>
<feature type="domain" description="DUF4340" evidence="1">
    <location>
        <begin position="76"/>
        <end position="216"/>
    </location>
</feature>
<gene>
    <name evidence="2" type="ORF">A7L45_05360</name>
</gene>
<dbReference type="EMBL" id="CP015756">
    <property type="protein sequence ID" value="APC39533.1"/>
    <property type="molecule type" value="Genomic_DNA"/>
</dbReference>
<proteinExistence type="predicted"/>
<protein>
    <recommendedName>
        <fullName evidence="1">DUF4340 domain-containing protein</fullName>
    </recommendedName>
</protein>
<accession>A0A1J0GDZ0</accession>
<feature type="domain" description="DUF4340" evidence="1">
    <location>
        <begin position="221"/>
        <end position="388"/>
    </location>
</feature>
<dbReference type="AlphaFoldDB" id="A0A1J0GDZ0"/>
<dbReference type="InterPro" id="IPR025641">
    <property type="entry name" value="DUF4340"/>
</dbReference>
<sequence>MKKSKSIIILALILLLLCGAYFYVSSNPKTDKQDASSTNVSTSIVEVWKIDNTKVSQVIIKKSGSGNTFVKKSKEWVIENYNHKIKQTTINGITDSVINLSGTLVEKNANDMGKYGLAKPTINIVIVGKDLNKTLHVGDKTSDGTSYYVNEKGTQKVYFIATSIVDGLSLKQSEYRDNTITAIDTTSLSYMKIVKAGSLPVVIIKNAHQSKDEAKYNINTWMLTDAYNSPVNLEVEKISPVIAAIASLKAGDIADDNPKDLSKYGLDKPSLKLTLKDSKNVLQLFIGKNKNDSSVYFKEGKGDTIYTIDKTVIDLFKFKSFDVITKFVYIVNLDDVNKIVVEGKGKKDTVLVSRTSAKAEKSGDSDVVTTNSKVNGKNIEINKFKTEYQEIIGLTVDAENDKKLENKPVISITYSLNKESEKQEIIDFVPYNDQFYAVFRNGKSDFVITKDKVNKMITSLESLK</sequence>
<dbReference type="OrthoDB" id="9768524at2"/>
<dbReference type="KEGG" id="ceu:A7L45_05360"/>
<dbReference type="RefSeq" id="WP_071611826.1">
    <property type="nucleotide sequence ID" value="NZ_CP015756.1"/>
</dbReference>
<evidence type="ECO:0000313" key="2">
    <source>
        <dbReference type="EMBL" id="APC39533.1"/>
    </source>
</evidence>